<comment type="pathway">
    <text evidence="3">Lipid metabolism.</text>
</comment>
<dbReference type="SUPFAM" id="SSF69593">
    <property type="entry name" value="Glycerol-3-phosphate (1)-acyltransferase"/>
    <property type="match status" value="1"/>
</dbReference>
<dbReference type="SMART" id="SM00563">
    <property type="entry name" value="PlsC"/>
    <property type="match status" value="1"/>
</dbReference>
<dbReference type="InterPro" id="IPR022284">
    <property type="entry name" value="GPAT/DHAPAT"/>
</dbReference>
<evidence type="ECO:0000256" key="14">
    <source>
        <dbReference type="HAMAP-Rule" id="MF_00393"/>
    </source>
</evidence>
<evidence type="ECO:0000256" key="5">
    <source>
        <dbReference type="ARBA" id="ARBA00013113"/>
    </source>
</evidence>
<dbReference type="GO" id="GO:0006631">
    <property type="term" value="P:fatty acid metabolic process"/>
    <property type="evidence" value="ECO:0007669"/>
    <property type="project" value="TreeGrafter"/>
</dbReference>
<keyword evidence="8 14" id="KW-0808">Transferase</keyword>
<evidence type="ECO:0000256" key="13">
    <source>
        <dbReference type="ARBA" id="ARBA00048427"/>
    </source>
</evidence>
<evidence type="ECO:0000256" key="6">
    <source>
        <dbReference type="ARBA" id="ARBA00013432"/>
    </source>
</evidence>
<dbReference type="InterPro" id="IPR002123">
    <property type="entry name" value="Plipid/glycerol_acylTrfase"/>
</dbReference>
<evidence type="ECO:0000313" key="16">
    <source>
        <dbReference type="EMBL" id="XCJ80667.1"/>
    </source>
</evidence>
<organism evidence="16">
    <name type="scientific">Salinicola endophyticus</name>
    <dbReference type="NCBI Taxonomy" id="1949083"/>
    <lineage>
        <taxon>Bacteria</taxon>
        <taxon>Pseudomonadati</taxon>
        <taxon>Pseudomonadota</taxon>
        <taxon>Gammaproteobacteria</taxon>
        <taxon>Oceanospirillales</taxon>
        <taxon>Halomonadaceae</taxon>
        <taxon>Salinicola</taxon>
    </lineage>
</organism>
<keyword evidence="11 14" id="KW-1208">Phospholipid metabolism</keyword>
<dbReference type="Pfam" id="PF19277">
    <property type="entry name" value="GPAT_C"/>
    <property type="match status" value="1"/>
</dbReference>
<dbReference type="Pfam" id="PF01553">
    <property type="entry name" value="Acyltransferase"/>
    <property type="match status" value="1"/>
</dbReference>
<dbReference type="RefSeq" id="WP_353981486.1">
    <property type="nucleotide sequence ID" value="NZ_CP159578.1"/>
</dbReference>
<dbReference type="EMBL" id="CP159578">
    <property type="protein sequence ID" value="XCJ80667.1"/>
    <property type="molecule type" value="Genomic_DNA"/>
</dbReference>
<dbReference type="HAMAP" id="MF_00393">
    <property type="entry name" value="Glyc3P_acyltrans"/>
    <property type="match status" value="1"/>
</dbReference>
<evidence type="ECO:0000256" key="11">
    <source>
        <dbReference type="ARBA" id="ARBA00023264"/>
    </source>
</evidence>
<evidence type="ECO:0000259" key="15">
    <source>
        <dbReference type="SMART" id="SM00563"/>
    </source>
</evidence>
<dbReference type="GO" id="GO:0016024">
    <property type="term" value="P:CDP-diacylglycerol biosynthetic process"/>
    <property type="evidence" value="ECO:0007669"/>
    <property type="project" value="UniProtKB-UniRule"/>
</dbReference>
<comment type="catalytic activity">
    <reaction evidence="13 14">
        <text>sn-glycerol 3-phosphate + an acyl-CoA = a 1-acyl-sn-glycero-3-phosphate + CoA</text>
        <dbReference type="Rhea" id="RHEA:15325"/>
        <dbReference type="ChEBI" id="CHEBI:57287"/>
        <dbReference type="ChEBI" id="CHEBI:57597"/>
        <dbReference type="ChEBI" id="CHEBI:57970"/>
        <dbReference type="ChEBI" id="CHEBI:58342"/>
        <dbReference type="EC" id="2.3.1.15"/>
    </reaction>
</comment>
<comment type="subcellular location">
    <subcellularLocation>
        <location evidence="1 14">Cell membrane</location>
        <topology evidence="1 14">Peripheral membrane protein</topology>
        <orientation evidence="1 14">Cytoplasmic side</orientation>
    </subcellularLocation>
</comment>
<sequence length="809" mass="91818">MRSFSGAGRLWHRLSGGIVRRWLGFRLIEPDPVSLDPEPVTLYVIPHPALSDELAVAQLTRKLGLPDAGRRVELNGLTLPACLPLPRLRRTWRGVKRQGAEPLGPLLAALEQDPDLDVQLVPVSVFWSRAPGKDFGFWKMLAADDWAWSGRLRRLLSLIVNGRHLEAHLGEPIHLRALLDDPQTRLTQRTLARVLRVHFRRVRARVLGPDISHRRTLVRGVVGSPAVRQAIDEAASANRSNALKERKRAERYAREIASNMSYPVLRFLYELLKRLWNRLYDGVDVHGLEAVKAIAGERTLVYVPCHRSHIDYLLLSYVLYREGLMPPHIAAGRNLDMPLIGPLLRRGGAFFMRRSFKDNRLYAAVFNEYLHRLIARGQPVEYFIEGGRSRTGRMLDPRPGMLAMTLRSFVRDATRDVAFVPVYIGYEKVLESNAYLRELRGGSKKKESPLDLLHVLRHLRQPHGRVAVNVGEPLSLTDFLDGLAPAWREERSQPRPEWLKRAVPQLGRTLAERINDGATVNAVSLVAMALLATPHHTIESDLLAHQVALLVRLQQRVPGSAHCRLPAGDAAAWIDQVVALGFIQRRPQALGELISATPEQATLLTWYRNNVLHLFTHFGLVAFAFRNNSAFCLDELDTLLAPAWPLIARELNAREVAEHRQHLAATLDALSAEGLLKQSDSEWRRQPGHLEASEQLRLLGQPIQPTLERTYLLLASLLRYPSGELTRETLEEHSRQLAERLTLLAGLNAPEFFDKRLFSALLETLEVQGWLRVEADRLQYDEALMRAQKRSRTLFDPELRHRLVRLTRQ</sequence>
<dbReference type="PIRSF" id="PIRSF500064">
    <property type="entry name" value="GPAT"/>
    <property type="match status" value="1"/>
</dbReference>
<evidence type="ECO:0000256" key="1">
    <source>
        <dbReference type="ARBA" id="ARBA00004413"/>
    </source>
</evidence>
<feature type="domain" description="Phospholipid/glycerol acyltransferase" evidence="15">
    <location>
        <begin position="300"/>
        <end position="427"/>
    </location>
</feature>
<proteinExistence type="inferred from homology"/>
<evidence type="ECO:0000256" key="3">
    <source>
        <dbReference type="ARBA" id="ARBA00005189"/>
    </source>
</evidence>
<keyword evidence="7 14" id="KW-1003">Cell membrane</keyword>
<dbReference type="InterPro" id="IPR041728">
    <property type="entry name" value="GPAT/DHAPAT_LPLAT"/>
</dbReference>
<keyword evidence="14" id="KW-0443">Lipid metabolism</keyword>
<evidence type="ECO:0000256" key="2">
    <source>
        <dbReference type="ARBA" id="ARBA00004765"/>
    </source>
</evidence>
<reference evidence="16" key="1">
    <citation type="submission" date="2024-06" db="EMBL/GenBank/DDBJ databases">
        <title>Complete genome of Salinicola endophyticus HNIBRBA4755.</title>
        <authorList>
            <person name="Shin S.Y."/>
            <person name="Kang H."/>
            <person name="Song J."/>
        </authorList>
    </citation>
    <scope>NUCLEOTIDE SEQUENCE</scope>
    <source>
        <strain evidence="16">HNIBRBA4755</strain>
    </source>
</reference>
<accession>A0AB74UCH3</accession>
<dbReference type="PANTHER" id="PTHR12563:SF17">
    <property type="entry name" value="DIHYDROXYACETONE PHOSPHATE ACYLTRANSFERASE"/>
    <property type="match status" value="1"/>
</dbReference>
<evidence type="ECO:0000256" key="8">
    <source>
        <dbReference type="ARBA" id="ARBA00022679"/>
    </source>
</evidence>
<comment type="similarity">
    <text evidence="4 14">Belongs to the GPAT/DAPAT family.</text>
</comment>
<protein>
    <recommendedName>
        <fullName evidence="6 14">Glycerol-3-phosphate acyltransferase</fullName>
        <shortName evidence="14">GPAT</shortName>
        <ecNumber evidence="5 14">2.3.1.15</ecNumber>
    </recommendedName>
</protein>
<dbReference type="PIRSF" id="PIRSF000437">
    <property type="entry name" value="GPAT_DHAPAT"/>
    <property type="match status" value="1"/>
</dbReference>
<evidence type="ECO:0000256" key="9">
    <source>
        <dbReference type="ARBA" id="ARBA00023136"/>
    </source>
</evidence>
<evidence type="ECO:0000256" key="10">
    <source>
        <dbReference type="ARBA" id="ARBA00023209"/>
    </source>
</evidence>
<comment type="domain">
    <text evidence="14">The HXXXXD motif is essential for acyltransferase activity and may constitute the binding site for the phosphate moiety of the glycerol-3-phosphate.</text>
</comment>
<keyword evidence="10 14" id="KW-0594">Phospholipid biosynthesis</keyword>
<evidence type="ECO:0000256" key="4">
    <source>
        <dbReference type="ARBA" id="ARBA00007937"/>
    </source>
</evidence>
<dbReference type="NCBIfam" id="TIGR03703">
    <property type="entry name" value="plsB"/>
    <property type="match status" value="1"/>
</dbReference>
<dbReference type="AlphaFoldDB" id="A0AB74UCH3"/>
<keyword evidence="14" id="KW-0444">Lipid biosynthesis</keyword>
<dbReference type="GO" id="GO:0005886">
    <property type="term" value="C:plasma membrane"/>
    <property type="evidence" value="ECO:0007669"/>
    <property type="project" value="UniProtKB-SubCell"/>
</dbReference>
<feature type="short sequence motif" description="HXXXXD motif" evidence="14">
    <location>
        <begin position="305"/>
        <end position="310"/>
    </location>
</feature>
<dbReference type="NCBIfam" id="NF003441">
    <property type="entry name" value="PRK04974.1"/>
    <property type="match status" value="1"/>
</dbReference>
<dbReference type="EC" id="2.3.1.15" evidence="5 14"/>
<dbReference type="GO" id="GO:0004366">
    <property type="term" value="F:glycerol-3-phosphate O-acyltransferase activity"/>
    <property type="evidence" value="ECO:0007669"/>
    <property type="project" value="UniProtKB-UniRule"/>
</dbReference>
<gene>
    <name evidence="14 16" type="primary">plsB</name>
    <name evidence="16" type="ORF">ABV408_05675</name>
</gene>
<dbReference type="CDD" id="cd07993">
    <property type="entry name" value="LPLAT_DHAPAT-like"/>
    <property type="match status" value="1"/>
</dbReference>
<dbReference type="InterPro" id="IPR045520">
    <property type="entry name" value="GPAT/DHAPAT_C"/>
</dbReference>
<evidence type="ECO:0000256" key="7">
    <source>
        <dbReference type="ARBA" id="ARBA00022475"/>
    </source>
</evidence>
<evidence type="ECO:0000256" key="12">
    <source>
        <dbReference type="ARBA" id="ARBA00023315"/>
    </source>
</evidence>
<name>A0AB74UCH3_9GAMM</name>
<dbReference type="InterPro" id="IPR028354">
    <property type="entry name" value="GPAT_PlsB"/>
</dbReference>
<dbReference type="PANTHER" id="PTHR12563">
    <property type="entry name" value="GLYCEROL-3-PHOSPHATE ACYLTRANSFERASE"/>
    <property type="match status" value="1"/>
</dbReference>
<keyword evidence="9 14" id="KW-0472">Membrane</keyword>
<comment type="pathway">
    <text evidence="2 14">Phospholipid metabolism; CDP-diacylglycerol biosynthesis; CDP-diacylglycerol from sn-glycerol 3-phosphate: step 1/3.</text>
</comment>
<keyword evidence="12 14" id="KW-0012">Acyltransferase</keyword>